<dbReference type="Gene3D" id="3.30.70.3040">
    <property type="match status" value="2"/>
</dbReference>
<dbReference type="Proteomes" id="UP000316541">
    <property type="component" value="Unassembled WGS sequence"/>
</dbReference>
<reference evidence="4 5" key="1">
    <citation type="submission" date="2019-07" db="EMBL/GenBank/DDBJ databases">
        <title>Microbispora hainanensis DSM 45428.</title>
        <authorList>
            <person name="Thawai C."/>
        </authorList>
    </citation>
    <scope>NUCLEOTIDE SEQUENCE [LARGE SCALE GENOMIC DNA]</scope>
    <source>
        <strain evidence="4 5">DSM 45428</strain>
    </source>
</reference>
<keyword evidence="2" id="KW-0472">Membrane</keyword>
<evidence type="ECO:0000256" key="1">
    <source>
        <dbReference type="SAM" id="MobiDB-lite"/>
    </source>
</evidence>
<dbReference type="RefSeq" id="WP_142622816.1">
    <property type="nucleotide sequence ID" value="NZ_VIRM01000040.1"/>
</dbReference>
<evidence type="ECO:0000313" key="4">
    <source>
        <dbReference type="EMBL" id="TQS17842.1"/>
    </source>
</evidence>
<evidence type="ECO:0000313" key="5">
    <source>
        <dbReference type="Proteomes" id="UP000316541"/>
    </source>
</evidence>
<feature type="domain" description="FtsX extracellular" evidence="3">
    <location>
        <begin position="211"/>
        <end position="290"/>
    </location>
</feature>
<accession>A0A544YMP8</accession>
<feature type="compositionally biased region" description="Acidic residues" evidence="1">
    <location>
        <begin position="1"/>
        <end position="11"/>
    </location>
</feature>
<dbReference type="EMBL" id="VIRM01000040">
    <property type="protein sequence ID" value="TQS17842.1"/>
    <property type="molecule type" value="Genomic_DNA"/>
</dbReference>
<feature type="region of interest" description="Disordered" evidence="1">
    <location>
        <begin position="1"/>
        <end position="22"/>
    </location>
</feature>
<gene>
    <name evidence="4" type="ORF">FLX08_27380</name>
</gene>
<evidence type="ECO:0000259" key="3">
    <source>
        <dbReference type="Pfam" id="PF18075"/>
    </source>
</evidence>
<feature type="compositionally biased region" description="Basic and acidic residues" evidence="1">
    <location>
        <begin position="12"/>
        <end position="22"/>
    </location>
</feature>
<comment type="caution">
    <text evidence="4">The sequence shown here is derived from an EMBL/GenBank/DDBJ whole genome shotgun (WGS) entry which is preliminary data.</text>
</comment>
<dbReference type="AlphaFoldDB" id="A0A544YMP8"/>
<name>A0A544YMP8_9ACTN</name>
<feature type="transmembrane region" description="Helical" evidence="2">
    <location>
        <begin position="29"/>
        <end position="53"/>
    </location>
</feature>
<keyword evidence="2" id="KW-1133">Transmembrane helix</keyword>
<keyword evidence="2" id="KW-0812">Transmembrane</keyword>
<dbReference type="InterPro" id="IPR040690">
    <property type="entry name" value="FtsX_ECD"/>
</dbReference>
<protein>
    <recommendedName>
        <fullName evidence="3">FtsX extracellular domain-containing protein</fullName>
    </recommendedName>
</protein>
<evidence type="ECO:0000256" key="2">
    <source>
        <dbReference type="SAM" id="Phobius"/>
    </source>
</evidence>
<sequence length="309" mass="34243">MDSPEMEELSFGDERQEPEPRTGRFRRPLVVAGLAVVLLGGMAALGIGGWRFYGQSRWPLSPPEEAPPPSGFFSIYMCLLPTPELPTCHDGAATEEDKRQVEAALKASPEVRIFRFRTREQGWEDFQEWVTPGDGSGSASVYEPADVPEAYHGALGPGDWQGVKRRWEGLPGVSDVIVFGDTAWRGRADIVIEFCPDRGDDAYEPCERTPRASEQEKAAVLGRIEDLDGVEAVYFEDLAHALQDRRRMLWEATEVDPLVVPEGFWLKLDRPGRSSEMREIFGRMPGVAAVLEVSAPPQWRFAVTPGAGG</sequence>
<proteinExistence type="predicted"/>
<dbReference type="Pfam" id="PF18075">
    <property type="entry name" value="FtsX_ECD"/>
    <property type="match status" value="2"/>
</dbReference>
<organism evidence="4 5">
    <name type="scientific">Microbispora hainanensis</name>
    <dbReference type="NCBI Taxonomy" id="568844"/>
    <lineage>
        <taxon>Bacteria</taxon>
        <taxon>Bacillati</taxon>
        <taxon>Actinomycetota</taxon>
        <taxon>Actinomycetes</taxon>
        <taxon>Streptosporangiales</taxon>
        <taxon>Streptosporangiaceae</taxon>
        <taxon>Microbispora</taxon>
    </lineage>
</organism>
<feature type="domain" description="FtsX extracellular" evidence="3">
    <location>
        <begin position="92"/>
        <end position="176"/>
    </location>
</feature>